<comment type="pathway">
    <text evidence="2">Glycan metabolism; L-arabinan degradation.</text>
</comment>
<dbReference type="HOGENOM" id="CLU_1825839_0_0_1"/>
<comment type="catalytic activity">
    <reaction evidence="2">
        <text>Hydrolysis of terminal non-reducing alpha-L-arabinofuranoside residues in alpha-L-arabinosides.</text>
        <dbReference type="EC" id="3.2.1.55"/>
    </reaction>
</comment>
<dbReference type="SUPFAM" id="SSF49899">
    <property type="entry name" value="Concanavalin A-like lectins/glucanases"/>
    <property type="match status" value="1"/>
</dbReference>
<feature type="active site" description="Proton donor" evidence="1">
    <location>
        <position position="101"/>
    </location>
</feature>
<dbReference type="GO" id="GO:0046556">
    <property type="term" value="F:alpha-L-arabinofuranosidase activity"/>
    <property type="evidence" value="ECO:0007669"/>
    <property type="project" value="UniProtKB-UniRule"/>
</dbReference>
<protein>
    <recommendedName>
        <fullName evidence="2">Alpha-L-arabinofuranosidase</fullName>
        <ecNumber evidence="2">3.2.1.55</ecNumber>
    </recommendedName>
</protein>
<keyword evidence="2" id="KW-0378">Hydrolase</keyword>
<evidence type="ECO:0000259" key="3">
    <source>
        <dbReference type="Pfam" id="PF09206"/>
    </source>
</evidence>
<dbReference type="PANTHER" id="PTHR39447">
    <property type="entry name" value="ALPHA-L-ARABINOFURANOSIDASE B"/>
    <property type="match status" value="1"/>
</dbReference>
<accession>A0A0C3GRT5</accession>
<dbReference type="GO" id="GO:0031222">
    <property type="term" value="P:arabinan catabolic process"/>
    <property type="evidence" value="ECO:0007669"/>
    <property type="project" value="UniProtKB-UniRule"/>
</dbReference>
<evidence type="ECO:0000256" key="1">
    <source>
        <dbReference type="PIRSR" id="PIRSR638964-1"/>
    </source>
</evidence>
<dbReference type="GO" id="GO:0046373">
    <property type="term" value="P:L-arabinose metabolic process"/>
    <property type="evidence" value="ECO:0007669"/>
    <property type="project" value="UniProtKB-UniRule"/>
</dbReference>
<dbReference type="GO" id="GO:0005576">
    <property type="term" value="C:extracellular region"/>
    <property type="evidence" value="ECO:0007669"/>
    <property type="project" value="UniProtKB-SubCell"/>
</dbReference>
<comment type="subcellular location">
    <subcellularLocation>
        <location evidence="2">Secreted</location>
    </subcellularLocation>
</comment>
<keyword evidence="2" id="KW-0119">Carbohydrate metabolism</keyword>
<dbReference type="EMBL" id="KN832891">
    <property type="protein sequence ID" value="KIM94059.1"/>
    <property type="molecule type" value="Genomic_DNA"/>
</dbReference>
<evidence type="ECO:0000256" key="2">
    <source>
        <dbReference type="RuleBase" id="RU367111"/>
    </source>
</evidence>
<dbReference type="InParanoid" id="A0A0C3GRT5"/>
<dbReference type="InterPro" id="IPR038964">
    <property type="entry name" value="ABFB"/>
</dbReference>
<keyword evidence="5" id="KW-1185">Reference proteome</keyword>
<proteinExistence type="inferred from homology"/>
<dbReference type="STRING" id="913774.A0A0C3GRT5"/>
<sequence>MEAIYFGTNDIWGTGAGKGPWIMADLENGLFSGESRKNNAADLSISDRFVTAIVKGEPNHWSIRGGNAASGSLSTFYRGVRPSGYNPMHKEGAILLGTGGDNSISGEGTFYEGVMTYGYPSDDTENSVQANIVAAGYSTKV</sequence>
<evidence type="ECO:0000313" key="5">
    <source>
        <dbReference type="Proteomes" id="UP000054321"/>
    </source>
</evidence>
<dbReference type="InterPro" id="IPR015289">
    <property type="entry name" value="A-L-arabinofuranosidase_B_cat"/>
</dbReference>
<dbReference type="Proteomes" id="UP000054321">
    <property type="component" value="Unassembled WGS sequence"/>
</dbReference>
<organism evidence="4 5">
    <name type="scientific">Oidiodendron maius (strain Zn)</name>
    <dbReference type="NCBI Taxonomy" id="913774"/>
    <lineage>
        <taxon>Eukaryota</taxon>
        <taxon>Fungi</taxon>
        <taxon>Dikarya</taxon>
        <taxon>Ascomycota</taxon>
        <taxon>Pezizomycotina</taxon>
        <taxon>Leotiomycetes</taxon>
        <taxon>Leotiomycetes incertae sedis</taxon>
        <taxon>Myxotrichaceae</taxon>
        <taxon>Oidiodendron</taxon>
    </lineage>
</organism>
<dbReference type="EC" id="3.2.1.55" evidence="2"/>
<dbReference type="OrthoDB" id="157622at2759"/>
<dbReference type="Gene3D" id="2.60.120.200">
    <property type="match status" value="1"/>
</dbReference>
<evidence type="ECO:0000313" key="4">
    <source>
        <dbReference type="EMBL" id="KIM94059.1"/>
    </source>
</evidence>
<dbReference type="PANTHER" id="PTHR39447:SF2">
    <property type="entry name" value="ALPHA-L-ARABINOFURANOSIDASE B"/>
    <property type="match status" value="1"/>
</dbReference>
<dbReference type="AlphaFoldDB" id="A0A0C3GRT5"/>
<dbReference type="GO" id="GO:0045493">
    <property type="term" value="P:xylan catabolic process"/>
    <property type="evidence" value="ECO:0007669"/>
    <property type="project" value="UniProtKB-KW"/>
</dbReference>
<reference evidence="4 5" key="1">
    <citation type="submission" date="2014-04" db="EMBL/GenBank/DDBJ databases">
        <authorList>
            <consortium name="DOE Joint Genome Institute"/>
            <person name="Kuo A."/>
            <person name="Martino E."/>
            <person name="Perotto S."/>
            <person name="Kohler A."/>
            <person name="Nagy L.G."/>
            <person name="Floudas D."/>
            <person name="Copeland A."/>
            <person name="Barry K.W."/>
            <person name="Cichocki N."/>
            <person name="Veneault-Fourrey C."/>
            <person name="LaButti K."/>
            <person name="Lindquist E.A."/>
            <person name="Lipzen A."/>
            <person name="Lundell T."/>
            <person name="Morin E."/>
            <person name="Murat C."/>
            <person name="Sun H."/>
            <person name="Tunlid A."/>
            <person name="Henrissat B."/>
            <person name="Grigoriev I.V."/>
            <person name="Hibbett D.S."/>
            <person name="Martin F."/>
            <person name="Nordberg H.P."/>
            <person name="Cantor M.N."/>
            <person name="Hua S.X."/>
        </authorList>
    </citation>
    <scope>NUCLEOTIDE SEQUENCE [LARGE SCALE GENOMIC DNA]</scope>
    <source>
        <strain evidence="4 5">Zn</strain>
    </source>
</reference>
<reference evidence="5" key="2">
    <citation type="submission" date="2015-01" db="EMBL/GenBank/DDBJ databases">
        <title>Evolutionary Origins and Diversification of the Mycorrhizal Mutualists.</title>
        <authorList>
            <consortium name="DOE Joint Genome Institute"/>
            <consortium name="Mycorrhizal Genomics Consortium"/>
            <person name="Kohler A."/>
            <person name="Kuo A."/>
            <person name="Nagy L.G."/>
            <person name="Floudas D."/>
            <person name="Copeland A."/>
            <person name="Barry K.W."/>
            <person name="Cichocki N."/>
            <person name="Veneault-Fourrey C."/>
            <person name="LaButti K."/>
            <person name="Lindquist E.A."/>
            <person name="Lipzen A."/>
            <person name="Lundell T."/>
            <person name="Morin E."/>
            <person name="Murat C."/>
            <person name="Riley R."/>
            <person name="Ohm R."/>
            <person name="Sun H."/>
            <person name="Tunlid A."/>
            <person name="Henrissat B."/>
            <person name="Grigoriev I.V."/>
            <person name="Hibbett D.S."/>
            <person name="Martin F."/>
        </authorList>
    </citation>
    <scope>NUCLEOTIDE SEQUENCE [LARGE SCALE GENOMIC DNA]</scope>
    <source>
        <strain evidence="5">Zn</strain>
    </source>
</reference>
<dbReference type="Pfam" id="PF09206">
    <property type="entry name" value="ArabFuran-catal"/>
    <property type="match status" value="1"/>
</dbReference>
<feature type="active site" description="Nucleophile" evidence="1">
    <location>
        <position position="27"/>
    </location>
</feature>
<keyword evidence="2" id="KW-0964">Secreted</keyword>
<name>A0A0C3GRT5_OIDMZ</name>
<keyword evidence="2" id="KW-0624">Polysaccharide degradation</keyword>
<comment type="similarity">
    <text evidence="2">Belongs to the glycosyl hydrolase 54 family.</text>
</comment>
<feature type="domain" description="Alpha-L-arabinofuranosidase B catalytic" evidence="3">
    <location>
        <begin position="1"/>
        <end position="138"/>
    </location>
</feature>
<keyword evidence="2" id="KW-0326">Glycosidase</keyword>
<dbReference type="GO" id="GO:0045490">
    <property type="term" value="P:pectin catabolic process"/>
    <property type="evidence" value="ECO:0007669"/>
    <property type="project" value="TreeGrafter"/>
</dbReference>
<keyword evidence="2" id="KW-0858">Xylan degradation</keyword>
<dbReference type="UniPathway" id="UPA00667"/>
<dbReference type="InterPro" id="IPR013320">
    <property type="entry name" value="ConA-like_dom_sf"/>
</dbReference>
<gene>
    <name evidence="4" type="ORF">OIDMADRAFT_60897</name>
</gene>